<dbReference type="AlphaFoldDB" id="A0A6J6BHT3"/>
<reference evidence="2" key="1">
    <citation type="submission" date="2020-05" db="EMBL/GenBank/DDBJ databases">
        <authorList>
            <person name="Chiriac C."/>
            <person name="Salcher M."/>
            <person name="Ghai R."/>
            <person name="Kavagutti S V."/>
        </authorList>
    </citation>
    <scope>NUCLEOTIDE SEQUENCE</scope>
</reference>
<organism evidence="2">
    <name type="scientific">freshwater metagenome</name>
    <dbReference type="NCBI Taxonomy" id="449393"/>
    <lineage>
        <taxon>unclassified sequences</taxon>
        <taxon>metagenomes</taxon>
        <taxon>ecological metagenomes</taxon>
    </lineage>
</organism>
<evidence type="ECO:0000256" key="1">
    <source>
        <dbReference type="SAM" id="MobiDB-lite"/>
    </source>
</evidence>
<feature type="compositionally biased region" description="Basic residues" evidence="1">
    <location>
        <begin position="10"/>
        <end position="20"/>
    </location>
</feature>
<feature type="compositionally biased region" description="Basic residues" evidence="1">
    <location>
        <begin position="31"/>
        <end position="44"/>
    </location>
</feature>
<accession>A0A6J6BHT3</accession>
<feature type="region of interest" description="Disordered" evidence="1">
    <location>
        <begin position="1"/>
        <end position="46"/>
    </location>
</feature>
<gene>
    <name evidence="2" type="ORF">UFOPK1413_00572</name>
</gene>
<dbReference type="EMBL" id="CAEZSG010000075">
    <property type="protein sequence ID" value="CAB4537738.1"/>
    <property type="molecule type" value="Genomic_DNA"/>
</dbReference>
<evidence type="ECO:0000313" key="2">
    <source>
        <dbReference type="EMBL" id="CAB4537738.1"/>
    </source>
</evidence>
<protein>
    <submittedName>
        <fullName evidence="2">Unannotated protein</fullName>
    </submittedName>
</protein>
<sequence length="168" mass="17985">MPVAGDGAAIRRRRRSIHIHPPKDAPSPTARHSHPIGPPRRKPRACISKSSVTISVNAGRAVSTNAECRADVAAMAASRSNSMFASRASATTRRMRVRGAPVSRAISRISATKSSSPAGSSWWVTPASNVAASRLKSVGVIATSRERPPRVEAHLCSVEFRIQFARNE</sequence>
<name>A0A6J6BHT3_9ZZZZ</name>
<proteinExistence type="predicted"/>